<dbReference type="InterPro" id="IPR012295">
    <property type="entry name" value="TBP_dom_sf"/>
</dbReference>
<evidence type="ECO:0000313" key="5">
    <source>
        <dbReference type="Proteomes" id="UP001620626"/>
    </source>
</evidence>
<evidence type="ECO:0000313" key="4">
    <source>
        <dbReference type="EMBL" id="KAL3113641.1"/>
    </source>
</evidence>
<gene>
    <name evidence="4" type="ORF">niasHT_010670</name>
</gene>
<comment type="similarity">
    <text evidence="1">Belongs to the TBP family.</text>
</comment>
<dbReference type="PANTHER" id="PTHR10126">
    <property type="entry name" value="TATA-BOX BINDING PROTEIN"/>
    <property type="match status" value="1"/>
</dbReference>
<dbReference type="PRINTS" id="PR00686">
    <property type="entry name" value="TIFACTORIID"/>
</dbReference>
<dbReference type="Proteomes" id="UP001620626">
    <property type="component" value="Unassembled WGS sequence"/>
</dbReference>
<name>A0ABD2LEM0_9BILA</name>
<evidence type="ECO:0000256" key="2">
    <source>
        <dbReference type="ARBA" id="ARBA00023125"/>
    </source>
</evidence>
<dbReference type="Pfam" id="PF00352">
    <property type="entry name" value="TBP"/>
    <property type="match status" value="2"/>
</dbReference>
<evidence type="ECO:0000256" key="3">
    <source>
        <dbReference type="ARBA" id="ARBA00023163"/>
    </source>
</evidence>
<organism evidence="4 5">
    <name type="scientific">Heterodera trifolii</name>
    <dbReference type="NCBI Taxonomy" id="157864"/>
    <lineage>
        <taxon>Eukaryota</taxon>
        <taxon>Metazoa</taxon>
        <taxon>Ecdysozoa</taxon>
        <taxon>Nematoda</taxon>
        <taxon>Chromadorea</taxon>
        <taxon>Rhabditida</taxon>
        <taxon>Tylenchina</taxon>
        <taxon>Tylenchomorpha</taxon>
        <taxon>Tylenchoidea</taxon>
        <taxon>Heteroderidae</taxon>
        <taxon>Heteroderinae</taxon>
        <taxon>Heterodera</taxon>
    </lineage>
</organism>
<protein>
    <recommendedName>
        <fullName evidence="6">TATA-box-binding protein</fullName>
    </recommendedName>
</protein>
<keyword evidence="5" id="KW-1185">Reference proteome</keyword>
<keyword evidence="2" id="KW-0238">DNA-binding</keyword>
<proteinExistence type="inferred from homology"/>
<dbReference type="InterPro" id="IPR000814">
    <property type="entry name" value="TBP"/>
</dbReference>
<dbReference type="GO" id="GO:0003677">
    <property type="term" value="F:DNA binding"/>
    <property type="evidence" value="ECO:0007669"/>
    <property type="project" value="UniProtKB-KW"/>
</dbReference>
<dbReference type="AlphaFoldDB" id="A0ABD2LEM0"/>
<dbReference type="Gene3D" id="3.30.310.10">
    <property type="entry name" value="TATA-Binding Protein"/>
    <property type="match status" value="2"/>
</dbReference>
<dbReference type="EMBL" id="JBICBT010000440">
    <property type="protein sequence ID" value="KAL3113641.1"/>
    <property type="molecule type" value="Genomic_DNA"/>
</dbReference>
<sequence length="183" mass="20239">MSIPTSPIIKNCVAVIDLKTRLDLQKIYIVAPSTKYTPQRMNAVIMKVYSPNATAVIFSTGKFVCTGASSESECKSAAKEVTERIQQCGYYDAQIREFAVQNLVATTDVRFHIKLGPLSDDLGAKQCSFAPELFPGLVFRNADPKVSIIVFSSGKINLTGAKSKYDIDFAFNNFYSILCNYKH</sequence>
<accession>A0ABD2LEM0</accession>
<evidence type="ECO:0000256" key="1">
    <source>
        <dbReference type="ARBA" id="ARBA00005560"/>
    </source>
</evidence>
<dbReference type="SUPFAM" id="SSF55945">
    <property type="entry name" value="TATA-box binding protein-like"/>
    <property type="match status" value="2"/>
</dbReference>
<evidence type="ECO:0008006" key="6">
    <source>
        <dbReference type="Google" id="ProtNLM"/>
    </source>
</evidence>
<reference evidence="4 5" key="1">
    <citation type="submission" date="2024-10" db="EMBL/GenBank/DDBJ databases">
        <authorList>
            <person name="Kim D."/>
        </authorList>
    </citation>
    <scope>NUCLEOTIDE SEQUENCE [LARGE SCALE GENOMIC DNA]</scope>
    <source>
        <strain evidence="4">BH-2024</strain>
    </source>
</reference>
<keyword evidence="3" id="KW-0804">Transcription</keyword>
<comment type="caution">
    <text evidence="4">The sequence shown here is derived from an EMBL/GenBank/DDBJ whole genome shotgun (WGS) entry which is preliminary data.</text>
</comment>